<comment type="caution">
    <text evidence="3">The sequence shown here is derived from an EMBL/GenBank/DDBJ whole genome shotgun (WGS) entry which is preliminary data.</text>
</comment>
<dbReference type="Gene3D" id="2.50.20.10">
    <property type="entry name" value="Lipoprotein localisation LolA/LolB/LppX"/>
    <property type="match status" value="1"/>
</dbReference>
<feature type="domain" description="Uncharacterized protein TP-0789" evidence="2">
    <location>
        <begin position="72"/>
        <end position="255"/>
    </location>
</feature>
<dbReference type="Proteomes" id="UP000705867">
    <property type="component" value="Unassembled WGS sequence"/>
</dbReference>
<evidence type="ECO:0000256" key="1">
    <source>
        <dbReference type="SAM" id="SignalP"/>
    </source>
</evidence>
<proteinExistence type="predicted"/>
<organism evidence="3 4">
    <name type="scientific">Candidatus Nitrobium versatile</name>
    <dbReference type="NCBI Taxonomy" id="2884831"/>
    <lineage>
        <taxon>Bacteria</taxon>
        <taxon>Pseudomonadati</taxon>
        <taxon>Nitrospirota</taxon>
        <taxon>Nitrospiria</taxon>
        <taxon>Nitrospirales</taxon>
        <taxon>Nitrospiraceae</taxon>
        <taxon>Candidatus Nitrobium</taxon>
    </lineage>
</organism>
<name>A0A953J641_9BACT</name>
<dbReference type="CDD" id="cd16329">
    <property type="entry name" value="LolA_like"/>
    <property type="match status" value="1"/>
</dbReference>
<reference evidence="3" key="2">
    <citation type="submission" date="2021-08" db="EMBL/GenBank/DDBJ databases">
        <authorList>
            <person name="Dalcin Martins P."/>
        </authorList>
    </citation>
    <scope>NUCLEOTIDE SEQUENCE</scope>
    <source>
        <strain evidence="3">MAG_39</strain>
    </source>
</reference>
<dbReference type="EMBL" id="JAIOIV010000028">
    <property type="protein sequence ID" value="MBZ0155307.1"/>
    <property type="molecule type" value="Genomic_DNA"/>
</dbReference>
<sequence length="262" mass="30399">MIRYVVAFLLLLMPFQASALTPGEIMKKSQAAFLYPGKDFKARVTMKLIGKGGQERVRELTMVRKNYGEAGGNQKYFMYFFQPADVKDMTFMVYKYPARDDDRWLFVPSINMVRRIAAQDKTSSFVGSDFTYEDVSGRDIEDDTHTLVKEENVGGKDSYVVKSTPKAGDVNYSYKLSWIDKASFLPLKEEYYDRRGELYRVFTADEVKEVKGFPTITKRAMKNLQSGHRTEVSYLKVDYNIGVEDSLFSERYLKQPPRRWIE</sequence>
<evidence type="ECO:0000313" key="3">
    <source>
        <dbReference type="EMBL" id="MBZ0155307.1"/>
    </source>
</evidence>
<protein>
    <submittedName>
        <fullName evidence="3">Outer membrane lipoprotein-sorting protein</fullName>
    </submittedName>
</protein>
<dbReference type="InterPro" id="IPR033399">
    <property type="entry name" value="TP_0789-like"/>
</dbReference>
<keyword evidence="1" id="KW-0732">Signal</keyword>
<feature type="chain" id="PRO_5037117791" evidence="1">
    <location>
        <begin position="20"/>
        <end position="262"/>
    </location>
</feature>
<feature type="signal peptide" evidence="1">
    <location>
        <begin position="1"/>
        <end position="19"/>
    </location>
</feature>
<gene>
    <name evidence="3" type="ORF">K8I29_03720</name>
</gene>
<dbReference type="AlphaFoldDB" id="A0A953J641"/>
<dbReference type="Pfam" id="PF17131">
    <property type="entry name" value="LolA_like"/>
    <property type="match status" value="1"/>
</dbReference>
<reference evidence="3" key="1">
    <citation type="journal article" date="2021" name="bioRxiv">
        <title>Unraveling nitrogen, sulfur and carbon metabolic pathways and microbial community transcriptional responses to substrate deprivation and toxicity stresses in a bioreactor mimicking anoxic brackish coastal sediment conditions.</title>
        <authorList>
            <person name="Martins P.D."/>
            <person name="Echeveste M.J."/>
            <person name="Arshad A."/>
            <person name="Kurth J."/>
            <person name="Ouboter H."/>
            <person name="Jetten M.S.M."/>
            <person name="Welte C.U."/>
        </authorList>
    </citation>
    <scope>NUCLEOTIDE SEQUENCE</scope>
    <source>
        <strain evidence="3">MAG_39</strain>
    </source>
</reference>
<keyword evidence="3" id="KW-0449">Lipoprotein</keyword>
<evidence type="ECO:0000259" key="2">
    <source>
        <dbReference type="Pfam" id="PF17131"/>
    </source>
</evidence>
<accession>A0A953J641</accession>
<evidence type="ECO:0000313" key="4">
    <source>
        <dbReference type="Proteomes" id="UP000705867"/>
    </source>
</evidence>